<feature type="region of interest" description="Disordered" evidence="1">
    <location>
        <begin position="298"/>
        <end position="319"/>
    </location>
</feature>
<sequence length="406" mass="42776">MKGFLHVLRALRDAARRVEAGEVQGPALQALLALEAGADDLLAGDPDLVALRRLLYRLRALSCSLDLCSAGAAGSGSLSLRARWRRCGAWKAVARVAGAVAGEIQAWVDREAIAHLVAALRGGRADAARSLLAELEERLLSLGGRFDPRLQRALLRHGVFPAVEAGLGDPAVGDGCAAAVLALVRFNKDVFVGPVLMGPDVGALVASASASASAAPLRALNGLVDAIRSPLVDELHARGELPRLVALLCAPDPRARVPALGFALRVGYYGRKEVVDALLAEGLVKRLLCLQRSDLGGSLADTDTDEDEDGCPKAKPDDAKADGSLLLACLPAVWRRHDGAADTDMEERPFVSAVARFAVQVEVGVGLSPREKRETKLEILRRVREAAVSPAEEATVLAEVLWGATP</sequence>
<protein>
    <submittedName>
        <fullName evidence="2">Uncharacterized protein</fullName>
    </submittedName>
</protein>
<comment type="caution">
    <text evidence="2">The sequence shown here is derived from an EMBL/GenBank/DDBJ whole genome shotgun (WGS) entry which is preliminary data.</text>
</comment>
<proteinExistence type="predicted"/>
<dbReference type="Proteomes" id="UP000604825">
    <property type="component" value="Unassembled WGS sequence"/>
</dbReference>
<gene>
    <name evidence="2" type="ORF">NCGR_LOCUS27516</name>
</gene>
<reference evidence="2" key="1">
    <citation type="submission" date="2020-10" db="EMBL/GenBank/DDBJ databases">
        <authorList>
            <person name="Han B."/>
            <person name="Lu T."/>
            <person name="Zhao Q."/>
            <person name="Huang X."/>
            <person name="Zhao Y."/>
        </authorList>
    </citation>
    <scope>NUCLEOTIDE SEQUENCE</scope>
</reference>
<name>A0A811PH77_9POAL</name>
<keyword evidence="3" id="KW-1185">Reference proteome</keyword>
<organism evidence="2 3">
    <name type="scientific">Miscanthus lutarioriparius</name>
    <dbReference type="NCBI Taxonomy" id="422564"/>
    <lineage>
        <taxon>Eukaryota</taxon>
        <taxon>Viridiplantae</taxon>
        <taxon>Streptophyta</taxon>
        <taxon>Embryophyta</taxon>
        <taxon>Tracheophyta</taxon>
        <taxon>Spermatophyta</taxon>
        <taxon>Magnoliopsida</taxon>
        <taxon>Liliopsida</taxon>
        <taxon>Poales</taxon>
        <taxon>Poaceae</taxon>
        <taxon>PACMAD clade</taxon>
        <taxon>Panicoideae</taxon>
        <taxon>Andropogonodae</taxon>
        <taxon>Andropogoneae</taxon>
        <taxon>Saccharinae</taxon>
        <taxon>Miscanthus</taxon>
    </lineage>
</organism>
<dbReference type="OrthoDB" id="779821at2759"/>
<accession>A0A811PH77</accession>
<dbReference type="InterPro" id="IPR011989">
    <property type="entry name" value="ARM-like"/>
</dbReference>
<dbReference type="EMBL" id="CAJGYO010000007">
    <property type="protein sequence ID" value="CAD6241848.1"/>
    <property type="molecule type" value="Genomic_DNA"/>
</dbReference>
<dbReference type="PANTHER" id="PTHR35834:SF2">
    <property type="entry name" value="ATAXIN-10 DOMAIN-CONTAINING PROTEIN"/>
    <property type="match status" value="1"/>
</dbReference>
<dbReference type="Gene3D" id="1.25.10.10">
    <property type="entry name" value="Leucine-rich Repeat Variant"/>
    <property type="match status" value="1"/>
</dbReference>
<dbReference type="PANTHER" id="PTHR35834">
    <property type="entry name" value="ARMADILLO-TYPE FOLD PROTEIN-RELATED"/>
    <property type="match status" value="1"/>
</dbReference>
<evidence type="ECO:0000313" key="2">
    <source>
        <dbReference type="EMBL" id="CAD6241848.1"/>
    </source>
</evidence>
<evidence type="ECO:0000256" key="1">
    <source>
        <dbReference type="SAM" id="MobiDB-lite"/>
    </source>
</evidence>
<feature type="compositionally biased region" description="Basic and acidic residues" evidence="1">
    <location>
        <begin position="310"/>
        <end position="319"/>
    </location>
</feature>
<evidence type="ECO:0000313" key="3">
    <source>
        <dbReference type="Proteomes" id="UP000604825"/>
    </source>
</evidence>
<dbReference type="AlphaFoldDB" id="A0A811PH77"/>